<proteinExistence type="predicted"/>
<evidence type="ECO:0000313" key="3">
    <source>
        <dbReference type="EMBL" id="CAE7254972.1"/>
    </source>
</evidence>
<keyword evidence="4" id="KW-1185">Reference proteome</keyword>
<organism evidence="3 4">
    <name type="scientific">Symbiodinium natans</name>
    <dbReference type="NCBI Taxonomy" id="878477"/>
    <lineage>
        <taxon>Eukaryota</taxon>
        <taxon>Sar</taxon>
        <taxon>Alveolata</taxon>
        <taxon>Dinophyceae</taxon>
        <taxon>Suessiales</taxon>
        <taxon>Symbiodiniaceae</taxon>
        <taxon>Symbiodinium</taxon>
    </lineage>
</organism>
<comment type="caution">
    <text evidence="3">The sequence shown here is derived from an EMBL/GenBank/DDBJ whole genome shotgun (WGS) entry which is preliminary data.</text>
</comment>
<protein>
    <recommendedName>
        <fullName evidence="2">Tubulin epsilon and delta complex protein 1 domain-containing protein</fullName>
    </recommendedName>
</protein>
<evidence type="ECO:0000256" key="1">
    <source>
        <dbReference type="SAM" id="MobiDB-lite"/>
    </source>
</evidence>
<feature type="compositionally biased region" description="Basic and acidic residues" evidence="1">
    <location>
        <begin position="402"/>
        <end position="411"/>
    </location>
</feature>
<dbReference type="InterPro" id="IPR043535">
    <property type="entry name" value="TEDC1"/>
</dbReference>
<dbReference type="AlphaFoldDB" id="A0A812LYZ7"/>
<gene>
    <name evidence="3" type="ORF">SNAT2548_LOCUS12941</name>
</gene>
<name>A0A812LYZ7_9DINO</name>
<dbReference type="Proteomes" id="UP000604046">
    <property type="component" value="Unassembled WGS sequence"/>
</dbReference>
<accession>A0A812LYZ7</accession>
<feature type="region of interest" description="Disordered" evidence="1">
    <location>
        <begin position="401"/>
        <end position="425"/>
    </location>
</feature>
<dbReference type="EMBL" id="CAJNDS010001313">
    <property type="protein sequence ID" value="CAE7254972.1"/>
    <property type="molecule type" value="Genomic_DNA"/>
</dbReference>
<sequence length="467" mass="52071">MGDAARTRAALSFVCCALHKAGIRYVDAECLRLAKHADVSVGPVMWALLADLLEFQQASAQTGWTPLLRESVAELSGLQKEVAVFRLMLLGYPRADSLGDSSDTRELLLAVGFLLSTSEILTAARSIKSCHPLPPYPHDIAGLDRVSASPGRQSPSGARLYHHILQLHGRWHAEVRRLEHLESHRLSLLKQIQNLASHRLQSLDMADKRKTLQPPTQYELYVLERSLLQEHVQDLQQSIGSLQASKDEELFWRWMGSVLRAGADAVVPVGAEEAGPSRPSRPSQEPLKRTGCNMLRENMMESLRAFEKSVLPLQRAREEPAAPASFLTKRRHTAKDLRDHWDNLHKSLLGTTQRELKQELRSLGAAFDAVLPSPWNESAGSTKEIVQDEMLFQPSRQVLETETGHVSKQARDTSASSSSVQEHVHSVRMHYTSALQEHRELSEEAAKKLHGTLAMLTDLRVLPVGKT</sequence>
<dbReference type="InterPro" id="IPR027996">
    <property type="entry name" value="TEDC1_dom"/>
</dbReference>
<dbReference type="Pfam" id="PF14970">
    <property type="entry name" value="TEDC1"/>
    <property type="match status" value="1"/>
</dbReference>
<reference evidence="3" key="1">
    <citation type="submission" date="2021-02" db="EMBL/GenBank/DDBJ databases">
        <authorList>
            <person name="Dougan E. K."/>
            <person name="Rhodes N."/>
            <person name="Thang M."/>
            <person name="Chan C."/>
        </authorList>
    </citation>
    <scope>NUCLEOTIDE SEQUENCE</scope>
</reference>
<dbReference type="OrthoDB" id="409886at2759"/>
<evidence type="ECO:0000313" key="4">
    <source>
        <dbReference type="Proteomes" id="UP000604046"/>
    </source>
</evidence>
<evidence type="ECO:0000259" key="2">
    <source>
        <dbReference type="Pfam" id="PF14970"/>
    </source>
</evidence>
<dbReference type="PANTHER" id="PTHR35076:SF1">
    <property type="entry name" value="TUBULIN EPSILON AND DELTA COMPLEX PROTEIN 1"/>
    <property type="match status" value="1"/>
</dbReference>
<dbReference type="PANTHER" id="PTHR35076">
    <property type="entry name" value="TUBULIN EPSILON AND DELTA COMPLEX PROTEIN 1"/>
    <property type="match status" value="1"/>
</dbReference>
<feature type="domain" description="Tubulin epsilon and delta complex protein 1" evidence="2">
    <location>
        <begin position="98"/>
        <end position="259"/>
    </location>
</feature>